<dbReference type="GO" id="GO:0004470">
    <property type="term" value="F:malic enzyme activity"/>
    <property type="evidence" value="ECO:0007669"/>
    <property type="project" value="InterPro"/>
</dbReference>
<dbReference type="Proteomes" id="UP000241960">
    <property type="component" value="Unassembled WGS sequence"/>
</dbReference>
<reference evidence="12 13" key="1">
    <citation type="journal article" date="2016" name="Front. Microbiol.">
        <title>Comprehensive Phylogenetic Analysis of Bovine Non-aureus Staphylococci Species Based on Whole-Genome Sequencing.</title>
        <authorList>
            <person name="Naushad S."/>
            <person name="Barkema H.W."/>
            <person name="Luby C."/>
            <person name="Condas L.A."/>
            <person name="Nobrega D.B."/>
            <person name="Carson D.A."/>
            <person name="De Buck J."/>
        </authorList>
    </citation>
    <scope>NUCLEOTIDE SEQUENCE [LARGE SCALE GENOMIC DNA]</scope>
    <source>
        <strain evidence="10 12">SNUC 1084</strain>
        <strain evidence="11 13">SNUC 1231</strain>
    </source>
</reference>
<evidence type="ECO:0000256" key="2">
    <source>
        <dbReference type="ARBA" id="ARBA00008785"/>
    </source>
</evidence>
<feature type="binding site" evidence="7">
    <location>
        <position position="159"/>
    </location>
    <ligand>
        <name>a divalent metal cation</name>
        <dbReference type="ChEBI" id="CHEBI:60240"/>
    </ligand>
</feature>
<dbReference type="Proteomes" id="UP000240859">
    <property type="component" value="Unassembled WGS sequence"/>
</dbReference>
<comment type="cofactor">
    <cofactor evidence="1">
        <name>Mn(2+)</name>
        <dbReference type="ChEBI" id="CHEBI:29035"/>
    </cofactor>
</comment>
<dbReference type="InterPro" id="IPR012301">
    <property type="entry name" value="Malic_N_dom"/>
</dbReference>
<evidence type="ECO:0000256" key="3">
    <source>
        <dbReference type="ARBA" id="ARBA00022723"/>
    </source>
</evidence>
<dbReference type="Pfam" id="PF00390">
    <property type="entry name" value="malic"/>
    <property type="match status" value="1"/>
</dbReference>
<dbReference type="SMART" id="SM00919">
    <property type="entry name" value="Malic_M"/>
    <property type="match status" value="1"/>
</dbReference>
<dbReference type="InterPro" id="IPR051674">
    <property type="entry name" value="Malate_Decarboxylase"/>
</dbReference>
<dbReference type="CDD" id="cd05311">
    <property type="entry name" value="NAD_bind_2_malic_enz"/>
    <property type="match status" value="1"/>
</dbReference>
<evidence type="ECO:0000256" key="1">
    <source>
        <dbReference type="ARBA" id="ARBA00001936"/>
    </source>
</evidence>
<evidence type="ECO:0000256" key="5">
    <source>
        <dbReference type="PIRSR" id="PIRSR000106-1"/>
    </source>
</evidence>
<dbReference type="PANTHER" id="PTHR43237:SF4">
    <property type="entry name" value="NADP-DEPENDENT MALIC ENZYME"/>
    <property type="match status" value="1"/>
</dbReference>
<protein>
    <submittedName>
        <fullName evidence="11">NAD-dependent malic enzyme</fullName>
    </submittedName>
</protein>
<feature type="active site" description="Proton donor" evidence="5">
    <location>
        <position position="36"/>
    </location>
</feature>
<keyword evidence="12" id="KW-1185">Reference proteome</keyword>
<feature type="domain" description="Malic enzyme N-terminal" evidence="9">
    <location>
        <begin position="15"/>
        <end position="148"/>
    </location>
</feature>
<feature type="binding site" evidence="7">
    <location>
        <position position="133"/>
    </location>
    <ligand>
        <name>a divalent metal cation</name>
        <dbReference type="ChEBI" id="CHEBI:60240"/>
    </ligand>
</feature>
<feature type="binding site" evidence="7">
    <location>
        <position position="134"/>
    </location>
    <ligand>
        <name>a divalent metal cation</name>
        <dbReference type="ChEBI" id="CHEBI:60240"/>
    </ligand>
</feature>
<feature type="active site" description="Proton acceptor" evidence="5">
    <location>
        <position position="91"/>
    </location>
</feature>
<organism evidence="11 13">
    <name type="scientific">Staphylococcus succinus</name>
    <dbReference type="NCBI Taxonomy" id="61015"/>
    <lineage>
        <taxon>Bacteria</taxon>
        <taxon>Bacillati</taxon>
        <taxon>Bacillota</taxon>
        <taxon>Bacilli</taxon>
        <taxon>Bacillales</taxon>
        <taxon>Staphylococcaceae</taxon>
        <taxon>Staphylococcus</taxon>
    </lineage>
</organism>
<evidence type="ECO:0000313" key="11">
    <source>
        <dbReference type="EMBL" id="PTI75537.1"/>
    </source>
</evidence>
<dbReference type="InterPro" id="IPR012302">
    <property type="entry name" value="Malic_NAD-bd"/>
</dbReference>
<dbReference type="InterPro" id="IPR037062">
    <property type="entry name" value="Malic_N_dom_sf"/>
</dbReference>
<dbReference type="InterPro" id="IPR046346">
    <property type="entry name" value="Aminoacid_DH-like_N_sf"/>
</dbReference>
<dbReference type="SUPFAM" id="SSF51735">
    <property type="entry name" value="NAD(P)-binding Rossmann-fold domains"/>
    <property type="match status" value="1"/>
</dbReference>
<comment type="cofactor">
    <cofactor evidence="7">
        <name>Mg(2+)</name>
        <dbReference type="ChEBI" id="CHEBI:18420"/>
    </cofactor>
    <cofactor evidence="7">
        <name>Mn(2+)</name>
        <dbReference type="ChEBI" id="CHEBI:29035"/>
    </cofactor>
    <text evidence="7">Divalent metal cations. Prefers magnesium or manganese.</text>
</comment>
<dbReference type="InterPro" id="IPR036291">
    <property type="entry name" value="NAD(P)-bd_dom_sf"/>
</dbReference>
<name>A0A9Q6HNZ8_9STAP</name>
<dbReference type="Gene3D" id="3.40.50.720">
    <property type="entry name" value="NAD(P)-binding Rossmann-like Domain"/>
    <property type="match status" value="1"/>
</dbReference>
<evidence type="ECO:0000259" key="8">
    <source>
        <dbReference type="SMART" id="SM00919"/>
    </source>
</evidence>
<gene>
    <name evidence="10" type="ORF">BU057_00865</name>
    <name evidence="11" type="ORF">BU058_07415</name>
</gene>
<feature type="binding site" evidence="6">
    <location>
        <position position="316"/>
    </location>
    <ligand>
        <name>(S)-malate</name>
        <dbReference type="ChEBI" id="CHEBI:15589"/>
    </ligand>
</feature>
<evidence type="ECO:0000313" key="12">
    <source>
        <dbReference type="Proteomes" id="UP000240859"/>
    </source>
</evidence>
<dbReference type="PROSITE" id="PS00331">
    <property type="entry name" value="MALIC_ENZYMES"/>
    <property type="match status" value="1"/>
</dbReference>
<dbReference type="Pfam" id="PF03949">
    <property type="entry name" value="Malic_M"/>
    <property type="match status" value="1"/>
</dbReference>
<dbReference type="InterPro" id="IPR001891">
    <property type="entry name" value="Malic_OxRdtase"/>
</dbReference>
<comment type="similarity">
    <text evidence="2">Belongs to the malic enzymes family.</text>
</comment>
<accession>A0A9Q6HNZ8</accession>
<dbReference type="EMBL" id="PZFQ01000020">
    <property type="protein sequence ID" value="PTI75537.1"/>
    <property type="molecule type" value="Genomic_DNA"/>
</dbReference>
<keyword evidence="3 7" id="KW-0479">Metal-binding</keyword>
<dbReference type="RefSeq" id="WP_046836688.1">
    <property type="nucleotide sequence ID" value="NZ_CP018199.1"/>
</dbReference>
<feature type="binding site" evidence="6">
    <location>
        <position position="286"/>
    </location>
    <ligand>
        <name>(S)-malate</name>
        <dbReference type="ChEBI" id="CHEBI:15589"/>
    </ligand>
</feature>
<dbReference type="InterPro" id="IPR045213">
    <property type="entry name" value="Malic_NAD-bd_bact_type"/>
</dbReference>
<dbReference type="GO" id="GO:0016616">
    <property type="term" value="F:oxidoreductase activity, acting on the CH-OH group of donors, NAD or NADP as acceptor"/>
    <property type="evidence" value="ECO:0007669"/>
    <property type="project" value="InterPro"/>
</dbReference>
<dbReference type="GeneID" id="93720320"/>
<reference evidence="11" key="2">
    <citation type="submission" date="2018-03" db="EMBL/GenBank/DDBJ databases">
        <authorList>
            <person name="Naushad S."/>
        </authorList>
    </citation>
    <scope>NUCLEOTIDE SEQUENCE</scope>
    <source>
        <strain evidence="10">SNUC 1084</strain>
        <strain evidence="11">SNUC 1231</strain>
    </source>
</reference>
<proteinExistence type="inferred from homology"/>
<dbReference type="PANTHER" id="PTHR43237">
    <property type="entry name" value="NADP-DEPENDENT MALIC ENZYME"/>
    <property type="match status" value="1"/>
</dbReference>
<evidence type="ECO:0000313" key="13">
    <source>
        <dbReference type="Proteomes" id="UP000241960"/>
    </source>
</evidence>
<keyword evidence="4" id="KW-0560">Oxidoreductase</keyword>
<dbReference type="SMART" id="SM01274">
    <property type="entry name" value="malic"/>
    <property type="match status" value="1"/>
</dbReference>
<dbReference type="InterPro" id="IPR015884">
    <property type="entry name" value="Malic_enzyme_CS"/>
</dbReference>
<dbReference type="Gene3D" id="3.40.50.10380">
    <property type="entry name" value="Malic enzyme, N-terminal domain"/>
    <property type="match status" value="1"/>
</dbReference>
<comment type="caution">
    <text evidence="11">The sequence shown here is derived from an EMBL/GenBank/DDBJ whole genome shotgun (WGS) entry which is preliminary data.</text>
</comment>
<dbReference type="AlphaFoldDB" id="A0A9Q6HNZ8"/>
<evidence type="ECO:0000313" key="10">
    <source>
        <dbReference type="EMBL" id="PTI70756.1"/>
    </source>
</evidence>
<dbReference type="FunFam" id="3.40.50.720:FF:000095">
    <property type="entry name" value="NADP-dependent malic enzyme"/>
    <property type="match status" value="1"/>
</dbReference>
<dbReference type="EMBL" id="PZFR01000002">
    <property type="protein sequence ID" value="PTI70756.1"/>
    <property type="molecule type" value="Genomic_DNA"/>
</dbReference>
<evidence type="ECO:0000256" key="6">
    <source>
        <dbReference type="PIRSR" id="PIRSR000106-2"/>
    </source>
</evidence>
<evidence type="ECO:0000256" key="4">
    <source>
        <dbReference type="ARBA" id="ARBA00023002"/>
    </source>
</evidence>
<evidence type="ECO:0000256" key="7">
    <source>
        <dbReference type="PIRSR" id="PIRSR000106-3"/>
    </source>
</evidence>
<dbReference type="SUPFAM" id="SSF53223">
    <property type="entry name" value="Aminoacid dehydrogenase-like, N-terminal domain"/>
    <property type="match status" value="1"/>
</dbReference>
<dbReference type="GO" id="GO:0046872">
    <property type="term" value="F:metal ion binding"/>
    <property type="evidence" value="ECO:0007669"/>
    <property type="project" value="UniProtKB-KW"/>
</dbReference>
<sequence>MTLRDEALEMHRKNQGKLEVAAKVKVTNKDELSLAYSPGVAEPCKEIHEDPRKVFEYTMKGNTVAVVTDGTAVLGLGNIGAEASIPVMEGKAVLFKSFSGIDGVPIALNTTDTEEIINTVKLLEPNYGGINLEDISAPRCFEIEERLKKETKIPVFHDDQHGTAIVTVAGMINALRIVDKDLSDIKVVLNGAGAAGMAIVKLLYSYGVRDMIMCDSKGAIYEDRSFGMNDTKAYVARWTNRDKIEGSLEDVIKDADVFIGVSVADLLSKEMVESMADDPIIFAMANPNPEINPEVAKEAGAKVIGTGRSDFPNQINNVLAFPGIFRGALDVEATHINEEMKQAAVEAIADLIKPEELNPDYCIPGPFDKRVAPSVAREVAKAAMESGVARMDVDPEEIYNKTMKLTDLDK</sequence>
<dbReference type="GO" id="GO:0051287">
    <property type="term" value="F:NAD binding"/>
    <property type="evidence" value="ECO:0007669"/>
    <property type="project" value="InterPro"/>
</dbReference>
<dbReference type="PIRSF" id="PIRSF000106">
    <property type="entry name" value="ME"/>
    <property type="match status" value="1"/>
</dbReference>
<evidence type="ECO:0000259" key="9">
    <source>
        <dbReference type="SMART" id="SM01274"/>
    </source>
</evidence>
<feature type="domain" description="Malic enzyme NAD-binding" evidence="8">
    <location>
        <begin position="160"/>
        <end position="384"/>
    </location>
</feature>
<dbReference type="FunFam" id="3.40.50.10380:FF:000003">
    <property type="entry name" value="NADP-dependent malic enzyme"/>
    <property type="match status" value="1"/>
</dbReference>